<dbReference type="PANTHER" id="PTHR36766">
    <property type="entry name" value="PLANT BROAD-SPECTRUM MILDEW RESISTANCE PROTEIN RPW8"/>
    <property type="match status" value="1"/>
</dbReference>
<keyword evidence="3" id="KW-0677">Repeat</keyword>
<dbReference type="EMBL" id="JAVXUP010001192">
    <property type="protein sequence ID" value="KAK3014787.1"/>
    <property type="molecule type" value="Genomic_DNA"/>
</dbReference>
<dbReference type="PRINTS" id="PR00364">
    <property type="entry name" value="DISEASERSIST"/>
</dbReference>
<comment type="caution">
    <text evidence="12">The sequence shown here is derived from an EMBL/GenBank/DDBJ whole genome shotgun (WGS) entry which is preliminary data.</text>
</comment>
<dbReference type="GO" id="GO:0051707">
    <property type="term" value="P:response to other organism"/>
    <property type="evidence" value="ECO:0007669"/>
    <property type="project" value="UniProtKB-ARBA"/>
</dbReference>
<dbReference type="InterPro" id="IPR002182">
    <property type="entry name" value="NB-ARC"/>
</dbReference>
<dbReference type="InterPro" id="IPR032675">
    <property type="entry name" value="LRR_dom_sf"/>
</dbReference>
<dbReference type="InterPro" id="IPR058922">
    <property type="entry name" value="WHD_DRP"/>
</dbReference>
<keyword evidence="13" id="KW-1185">Reference proteome</keyword>
<keyword evidence="4" id="KW-0547">Nucleotide-binding</keyword>
<dbReference type="Pfam" id="PF25019">
    <property type="entry name" value="LRR_R13L1-DRL21"/>
    <property type="match status" value="1"/>
</dbReference>
<dbReference type="InterPro" id="IPR041118">
    <property type="entry name" value="Rx_N"/>
</dbReference>
<dbReference type="Gene3D" id="1.10.10.10">
    <property type="entry name" value="Winged helix-like DNA-binding domain superfamily/Winged helix DNA-binding domain"/>
    <property type="match status" value="1"/>
</dbReference>
<keyword evidence="6" id="KW-0067">ATP-binding</keyword>
<evidence type="ECO:0000259" key="11">
    <source>
        <dbReference type="Pfam" id="PF25019"/>
    </source>
</evidence>
<evidence type="ECO:0000256" key="7">
    <source>
        <dbReference type="SAM" id="MobiDB-lite"/>
    </source>
</evidence>
<keyword evidence="5" id="KW-0611">Plant defense</keyword>
<dbReference type="Gene3D" id="3.40.50.300">
    <property type="entry name" value="P-loop containing nucleotide triphosphate hydrolases"/>
    <property type="match status" value="1"/>
</dbReference>
<dbReference type="Pfam" id="PF23559">
    <property type="entry name" value="WHD_DRP"/>
    <property type="match status" value="1"/>
</dbReference>
<dbReference type="PANTHER" id="PTHR36766:SF70">
    <property type="entry name" value="DISEASE RESISTANCE PROTEIN RGA4"/>
    <property type="match status" value="1"/>
</dbReference>
<dbReference type="GO" id="GO:0006952">
    <property type="term" value="P:defense response"/>
    <property type="evidence" value="ECO:0007669"/>
    <property type="project" value="UniProtKB-KW"/>
</dbReference>
<proteinExistence type="inferred from homology"/>
<evidence type="ECO:0000259" key="9">
    <source>
        <dbReference type="Pfam" id="PF18052"/>
    </source>
</evidence>
<accession>A0AA88VTP5</accession>
<feature type="domain" description="Disease resistance N-terminal" evidence="9">
    <location>
        <begin position="16"/>
        <end position="90"/>
    </location>
</feature>
<dbReference type="InterPro" id="IPR036388">
    <property type="entry name" value="WH-like_DNA-bd_sf"/>
</dbReference>
<gene>
    <name evidence="12" type="ORF">RJ639_009213</name>
</gene>
<feature type="domain" description="R13L1/DRL21-like LRR repeat region" evidence="11">
    <location>
        <begin position="685"/>
        <end position="815"/>
    </location>
</feature>
<organism evidence="12 13">
    <name type="scientific">Escallonia herrerae</name>
    <dbReference type="NCBI Taxonomy" id="1293975"/>
    <lineage>
        <taxon>Eukaryota</taxon>
        <taxon>Viridiplantae</taxon>
        <taxon>Streptophyta</taxon>
        <taxon>Embryophyta</taxon>
        <taxon>Tracheophyta</taxon>
        <taxon>Spermatophyta</taxon>
        <taxon>Magnoliopsida</taxon>
        <taxon>eudicotyledons</taxon>
        <taxon>Gunneridae</taxon>
        <taxon>Pentapetalae</taxon>
        <taxon>asterids</taxon>
        <taxon>campanulids</taxon>
        <taxon>Escalloniales</taxon>
        <taxon>Escalloniaceae</taxon>
        <taxon>Escallonia</taxon>
    </lineage>
</organism>
<feature type="region of interest" description="Disordered" evidence="7">
    <location>
        <begin position="1179"/>
        <end position="1232"/>
    </location>
</feature>
<evidence type="ECO:0000256" key="3">
    <source>
        <dbReference type="ARBA" id="ARBA00022737"/>
    </source>
</evidence>
<dbReference type="AlphaFoldDB" id="A0AA88VTP5"/>
<dbReference type="Pfam" id="PF00931">
    <property type="entry name" value="NB-ARC"/>
    <property type="match status" value="1"/>
</dbReference>
<feature type="compositionally biased region" description="Gly residues" evidence="7">
    <location>
        <begin position="1206"/>
        <end position="1215"/>
    </location>
</feature>
<dbReference type="Proteomes" id="UP001188597">
    <property type="component" value="Unassembled WGS sequence"/>
</dbReference>
<evidence type="ECO:0000256" key="6">
    <source>
        <dbReference type="ARBA" id="ARBA00022840"/>
    </source>
</evidence>
<protein>
    <submittedName>
        <fullName evidence="12">Uncharacterized protein</fullName>
    </submittedName>
</protein>
<evidence type="ECO:0000259" key="10">
    <source>
        <dbReference type="Pfam" id="PF23559"/>
    </source>
</evidence>
<dbReference type="InterPro" id="IPR056789">
    <property type="entry name" value="LRR_R13L1-DRL21"/>
</dbReference>
<dbReference type="InterPro" id="IPR027417">
    <property type="entry name" value="P-loop_NTPase"/>
</dbReference>
<dbReference type="Pfam" id="PF18052">
    <property type="entry name" value="Rx_N"/>
    <property type="match status" value="1"/>
</dbReference>
<dbReference type="Gene3D" id="1.10.8.430">
    <property type="entry name" value="Helical domain of apoptotic protease-activating factors"/>
    <property type="match status" value="1"/>
</dbReference>
<evidence type="ECO:0000313" key="12">
    <source>
        <dbReference type="EMBL" id="KAK3014787.1"/>
    </source>
</evidence>
<dbReference type="Gene3D" id="3.80.10.10">
    <property type="entry name" value="Ribonuclease Inhibitor"/>
    <property type="match status" value="3"/>
</dbReference>
<dbReference type="Gene3D" id="1.20.5.4130">
    <property type="match status" value="1"/>
</dbReference>
<feature type="domain" description="Disease resistance protein winged helix" evidence="10">
    <location>
        <begin position="430"/>
        <end position="503"/>
    </location>
</feature>
<evidence type="ECO:0000256" key="4">
    <source>
        <dbReference type="ARBA" id="ARBA00022741"/>
    </source>
</evidence>
<evidence type="ECO:0000313" key="13">
    <source>
        <dbReference type="Proteomes" id="UP001188597"/>
    </source>
</evidence>
<dbReference type="GO" id="GO:0005524">
    <property type="term" value="F:ATP binding"/>
    <property type="evidence" value="ECO:0007669"/>
    <property type="project" value="UniProtKB-KW"/>
</dbReference>
<sequence length="1232" mass="137658">MNEALVSELLLLCRRQQVTRQLGIEREIDDLAARLVEVQGLLCDAEDKRFMSSDVELWLKKIDAVAYDAGAIVDELTYYEAKRREEHKRARLKTKVRNFVYPSKNPIAFRRKMAHTIISISEELSKTYRCGLDNLGLMPANVIGDQPGGTILRQYPRVEYLKERAFEKLTAGDHVLSEILAKVLIEGVGKINLPVVAIVGIGGLGKTTLARRIYCSEEVSRCFDKRMWVSVSYHFGVTRLFRLMLQSLIGTRVHMLDAEEITQMLRENLDGKKYLLVLDDVWNEDPRRWESLRTALLNCGGSTGSTIVVTASGSSVTGIMKPSYEYQLQPLAKEESLKKLMRRAYANGGAARTPELDQIGEQLVERCCGVPLAIKTLGALLYTKKDEREWLSILNSPIWDSCEMFLPSLMLSYSHLPSASLKCCVAYCSLFPEDCYIGKESLVQVWMAAGLLHPPEGSGYSLEDMGDYYFNALLWYSFLQDAVKDEDGNIIGCKMPGNANDLALGFSKGYFRSLEAIELNYAPGIVNHVQGAVHLSLTLSGGEVPQSLGECLQRLQTLFLYGGILTRRTITNFKHLRVLCLENNDMKELPSSIGEAKYLKYLDISRTSIHTLPDCITQLYNLQTLRVTYMEKLPKTFGNLISLRHFCIRFMKYQSRSCKIYGVGQLTSLQTLPIFVVNRERGCQIKELGGLEMLKGELRIHSLEYVRDRMEARQARLSEKSKIHALGFHWGHSRGNELYNDEDVLEGLKPHSNLRRLTIEYFKGENFASWMMIASQSSIDLHNMVKIKLKNCSRCQHLPTLGHLPYLKVVDIEKMDSVKIIDSKFYGQNADAISSEAAVEMFPALRKLTLSWLGNLEEWYDAEHPSKKIFPHLTELAIKACPKLKTAPSHFQGIKNLSISGIGNSLALRKMNNKLDTLTSLEISSVKGVEFQIVLEELLQSNRPLRKLKIVSCDDLSCLPDNLGGLTCLETLVIEGCDKLTTLNSGLEFCTSLEDLSIRDCPALVSVPDLRCLTRLRALKIGGFSKGVYYFPSSHSTSGAAAATVDDGDIQHLLVSTLKHLELNVWPKLKSLPEQLQHLSALKSLRIIQCDILEALPEWLENLSSLEDLHLLYCGKLKSLPSVEAMRRLTNLRELYITWCPELKKRCTKGSGPDWYKIAHISRVNIDYDEMDGAAPPTLARGAGGSATHGGSTTHGASATLAALVTGGGSQGVESGGEQSKGKEEAPETSGQ</sequence>
<reference evidence="12" key="1">
    <citation type="submission" date="2022-12" db="EMBL/GenBank/DDBJ databases">
        <title>Draft genome assemblies for two species of Escallonia (Escalloniales).</title>
        <authorList>
            <person name="Chanderbali A."/>
            <person name="Dervinis C."/>
            <person name="Anghel I."/>
            <person name="Soltis D."/>
            <person name="Soltis P."/>
            <person name="Zapata F."/>
        </authorList>
    </citation>
    <scope>NUCLEOTIDE SEQUENCE</scope>
    <source>
        <strain evidence="12">UCBG64.0493</strain>
        <tissue evidence="12">Leaf</tissue>
    </source>
</reference>
<dbReference type="SUPFAM" id="SSF52047">
    <property type="entry name" value="RNI-like"/>
    <property type="match status" value="1"/>
</dbReference>
<evidence type="ECO:0000256" key="2">
    <source>
        <dbReference type="ARBA" id="ARBA00022614"/>
    </source>
</evidence>
<dbReference type="SUPFAM" id="SSF52540">
    <property type="entry name" value="P-loop containing nucleoside triphosphate hydrolases"/>
    <property type="match status" value="1"/>
</dbReference>
<keyword evidence="2" id="KW-0433">Leucine-rich repeat</keyword>
<dbReference type="InterPro" id="IPR042197">
    <property type="entry name" value="Apaf_helical"/>
</dbReference>
<feature type="compositionally biased region" description="Low complexity" evidence="7">
    <location>
        <begin position="1189"/>
        <end position="1204"/>
    </location>
</feature>
<feature type="non-terminal residue" evidence="12">
    <location>
        <position position="1"/>
    </location>
</feature>
<evidence type="ECO:0000259" key="8">
    <source>
        <dbReference type="Pfam" id="PF00931"/>
    </source>
</evidence>
<dbReference type="SUPFAM" id="SSF52058">
    <property type="entry name" value="L domain-like"/>
    <property type="match status" value="1"/>
</dbReference>
<comment type="similarity">
    <text evidence="1">Belongs to the disease resistance NB-LRR family.</text>
</comment>
<name>A0AA88VTP5_9ASTE</name>
<evidence type="ECO:0000256" key="1">
    <source>
        <dbReference type="ARBA" id="ARBA00008894"/>
    </source>
</evidence>
<evidence type="ECO:0000256" key="5">
    <source>
        <dbReference type="ARBA" id="ARBA00022821"/>
    </source>
</evidence>
<dbReference type="GO" id="GO:0043531">
    <property type="term" value="F:ADP binding"/>
    <property type="evidence" value="ECO:0007669"/>
    <property type="project" value="InterPro"/>
</dbReference>
<feature type="domain" description="NB-ARC" evidence="8">
    <location>
        <begin position="190"/>
        <end position="341"/>
    </location>
</feature>